<evidence type="ECO:0000256" key="3">
    <source>
        <dbReference type="ARBA" id="ARBA00022801"/>
    </source>
</evidence>
<dbReference type="AlphaFoldDB" id="A0A929RUX9"/>
<dbReference type="Pfam" id="PF20791">
    <property type="entry name" value="Acyl-ACP_TE_C"/>
    <property type="match status" value="1"/>
</dbReference>
<evidence type="ECO:0000313" key="11">
    <source>
        <dbReference type="Proteomes" id="UP000704068"/>
    </source>
</evidence>
<dbReference type="GO" id="GO:0016297">
    <property type="term" value="F:fatty acyl-[ACP] hydrolase activity"/>
    <property type="evidence" value="ECO:0007669"/>
    <property type="project" value="InterPro"/>
</dbReference>
<comment type="caution">
    <text evidence="10">The sequence shown here is derived from an EMBL/GenBank/DDBJ whole genome shotgun (WGS) entry which is preliminary data.</text>
</comment>
<keyword evidence="7" id="KW-0275">Fatty acid biosynthesis</keyword>
<keyword evidence="5" id="KW-0809">Transit peptide</keyword>
<evidence type="ECO:0000259" key="9">
    <source>
        <dbReference type="Pfam" id="PF20791"/>
    </source>
</evidence>
<dbReference type="PANTHER" id="PTHR31727:SF6">
    <property type="entry name" value="OLEOYL-ACYL CARRIER PROTEIN THIOESTERASE 1, CHLOROPLASTIC"/>
    <property type="match status" value="1"/>
</dbReference>
<dbReference type="InterPro" id="IPR002864">
    <property type="entry name" value="Acyl-ACP_thioesterase_NHD"/>
</dbReference>
<dbReference type="InterPro" id="IPR049427">
    <property type="entry name" value="Acyl-ACP_TE_C"/>
</dbReference>
<dbReference type="Proteomes" id="UP000704068">
    <property type="component" value="Unassembled WGS sequence"/>
</dbReference>
<keyword evidence="4" id="KW-0276">Fatty acid metabolism</keyword>
<accession>A0A929RUX9</accession>
<evidence type="ECO:0000256" key="5">
    <source>
        <dbReference type="ARBA" id="ARBA00022946"/>
    </source>
</evidence>
<dbReference type="Gene3D" id="3.10.129.10">
    <property type="entry name" value="Hotdog Thioesterase"/>
    <property type="match status" value="2"/>
</dbReference>
<evidence type="ECO:0000256" key="6">
    <source>
        <dbReference type="ARBA" id="ARBA00023098"/>
    </source>
</evidence>
<protein>
    <recommendedName>
        <fullName evidence="12">Acyl-[acyl-carrier-protein] thioesterase</fullName>
    </recommendedName>
</protein>
<sequence length="256" mass="29154">MEKRQIGTYKFKVEPFSEDFTGRIAWGNLGNILLRCAQKHASERKFGFGPTSEEQWSWVFSRLIIEMEDRPIADADFSVSTWASGVVRQFTTRLFTIQDAAGREIGHAYSVWALIDLCTRQPVDLAQLSHFQNVLLPTPDFPIKGPGRIRLKPEEATQAQAIGRVSFCDLDSNGHANSIRLLEKVLDLFSKEWYEHNRLRRVEIAYAKETFYDQELHFYKAKREGGVYDVEIHHADGATAVKAQLTFAPIMPTTGS</sequence>
<evidence type="ECO:0000256" key="4">
    <source>
        <dbReference type="ARBA" id="ARBA00022832"/>
    </source>
</evidence>
<dbReference type="EMBL" id="JABZGR010000002">
    <property type="protein sequence ID" value="MBF0969695.1"/>
    <property type="molecule type" value="Genomic_DNA"/>
</dbReference>
<name>A0A929RUX9_9BACT</name>
<evidence type="ECO:0000256" key="1">
    <source>
        <dbReference type="ARBA" id="ARBA00006500"/>
    </source>
</evidence>
<keyword evidence="3" id="KW-0378">Hydrolase</keyword>
<dbReference type="InterPro" id="IPR029069">
    <property type="entry name" value="HotDog_dom_sf"/>
</dbReference>
<feature type="domain" description="Acyl-ACP thioesterase-like C-terminal" evidence="9">
    <location>
        <begin position="164"/>
        <end position="247"/>
    </location>
</feature>
<dbReference type="Pfam" id="PF01643">
    <property type="entry name" value="Acyl-ACP_TE"/>
    <property type="match status" value="1"/>
</dbReference>
<evidence type="ECO:0008006" key="12">
    <source>
        <dbReference type="Google" id="ProtNLM"/>
    </source>
</evidence>
<feature type="domain" description="Acyl-ACP thioesterase N-terminal hotdog" evidence="8">
    <location>
        <begin position="10"/>
        <end position="125"/>
    </location>
</feature>
<evidence type="ECO:0000256" key="2">
    <source>
        <dbReference type="ARBA" id="ARBA00022516"/>
    </source>
</evidence>
<dbReference type="RefSeq" id="WP_303762795.1">
    <property type="nucleotide sequence ID" value="NZ_JABZGR010000002.1"/>
</dbReference>
<dbReference type="PANTHER" id="PTHR31727">
    <property type="entry name" value="OLEOYL-ACYL CARRIER PROTEIN THIOESTERASE 1, CHLOROPLASTIC"/>
    <property type="match status" value="1"/>
</dbReference>
<gene>
    <name evidence="10" type="ORF">HXK21_01440</name>
</gene>
<evidence type="ECO:0000259" key="8">
    <source>
        <dbReference type="Pfam" id="PF01643"/>
    </source>
</evidence>
<dbReference type="SUPFAM" id="SSF54637">
    <property type="entry name" value="Thioesterase/thiol ester dehydrase-isomerase"/>
    <property type="match status" value="2"/>
</dbReference>
<reference evidence="10" key="1">
    <citation type="submission" date="2020-04" db="EMBL/GenBank/DDBJ databases">
        <title>Deep metagenomics examines the oral microbiome during advanced dental caries in children, revealing novel taxa and co-occurrences with host molecules.</title>
        <authorList>
            <person name="Baker J.L."/>
            <person name="Morton J.T."/>
            <person name="Dinis M."/>
            <person name="Alvarez R."/>
            <person name="Tran N.C."/>
            <person name="Knight R."/>
            <person name="Edlund A."/>
        </authorList>
    </citation>
    <scope>NUCLEOTIDE SEQUENCE</scope>
    <source>
        <strain evidence="10">JCVI_34_bin.1</strain>
    </source>
</reference>
<evidence type="ECO:0000256" key="7">
    <source>
        <dbReference type="ARBA" id="ARBA00023160"/>
    </source>
</evidence>
<proteinExistence type="inferred from homology"/>
<comment type="similarity">
    <text evidence="1">Belongs to the acyl-ACP thioesterase family.</text>
</comment>
<keyword evidence="2" id="KW-0444">Lipid biosynthesis</keyword>
<dbReference type="InterPro" id="IPR045023">
    <property type="entry name" value="FATA/B"/>
</dbReference>
<organism evidence="10 11">
    <name type="scientific">Alloprevotella tannerae</name>
    <dbReference type="NCBI Taxonomy" id="76122"/>
    <lineage>
        <taxon>Bacteria</taxon>
        <taxon>Pseudomonadati</taxon>
        <taxon>Bacteroidota</taxon>
        <taxon>Bacteroidia</taxon>
        <taxon>Bacteroidales</taxon>
        <taxon>Prevotellaceae</taxon>
        <taxon>Alloprevotella</taxon>
    </lineage>
</organism>
<dbReference type="GO" id="GO:0000036">
    <property type="term" value="F:acyl carrier activity"/>
    <property type="evidence" value="ECO:0007669"/>
    <property type="project" value="TreeGrafter"/>
</dbReference>
<keyword evidence="6" id="KW-0443">Lipid metabolism</keyword>
<evidence type="ECO:0000313" key="10">
    <source>
        <dbReference type="EMBL" id="MBF0969695.1"/>
    </source>
</evidence>